<dbReference type="AlphaFoldDB" id="A0A919TNU3"/>
<organism evidence="2 3">
    <name type="scientific">Actinoplanes siamensis</name>
    <dbReference type="NCBI Taxonomy" id="1223317"/>
    <lineage>
        <taxon>Bacteria</taxon>
        <taxon>Bacillati</taxon>
        <taxon>Actinomycetota</taxon>
        <taxon>Actinomycetes</taxon>
        <taxon>Micromonosporales</taxon>
        <taxon>Micromonosporaceae</taxon>
        <taxon>Actinoplanes</taxon>
    </lineage>
</organism>
<evidence type="ECO:0000313" key="2">
    <source>
        <dbReference type="EMBL" id="GIF09144.1"/>
    </source>
</evidence>
<name>A0A919TNU3_9ACTN</name>
<dbReference type="Proteomes" id="UP000629619">
    <property type="component" value="Unassembled WGS sequence"/>
</dbReference>
<feature type="region of interest" description="Disordered" evidence="1">
    <location>
        <begin position="1"/>
        <end position="71"/>
    </location>
</feature>
<reference evidence="2" key="1">
    <citation type="submission" date="2021-01" db="EMBL/GenBank/DDBJ databases">
        <title>Whole genome shotgun sequence of Actinoplanes siamensis NBRC 109076.</title>
        <authorList>
            <person name="Komaki H."/>
            <person name="Tamura T."/>
        </authorList>
    </citation>
    <scope>NUCLEOTIDE SEQUENCE</scope>
    <source>
        <strain evidence="2">NBRC 109076</strain>
    </source>
</reference>
<evidence type="ECO:0000256" key="1">
    <source>
        <dbReference type="SAM" id="MobiDB-lite"/>
    </source>
</evidence>
<protein>
    <submittedName>
        <fullName evidence="2">Uncharacterized protein</fullName>
    </submittedName>
</protein>
<proteinExistence type="predicted"/>
<gene>
    <name evidence="2" type="ORF">Asi03nite_66820</name>
</gene>
<dbReference type="EMBL" id="BOMW01000076">
    <property type="protein sequence ID" value="GIF09144.1"/>
    <property type="molecule type" value="Genomic_DNA"/>
</dbReference>
<feature type="compositionally biased region" description="Gly residues" evidence="1">
    <location>
        <begin position="7"/>
        <end position="41"/>
    </location>
</feature>
<sequence length="71" mass="6570">MRSGCGADPGGVGPDRAGSGGAGPDGAGFGAAGPGRAGSGGADVRDAHRAVQTGAEGTSLSPEDCTDTVKQ</sequence>
<keyword evidence="3" id="KW-1185">Reference proteome</keyword>
<evidence type="ECO:0000313" key="3">
    <source>
        <dbReference type="Proteomes" id="UP000629619"/>
    </source>
</evidence>
<comment type="caution">
    <text evidence="2">The sequence shown here is derived from an EMBL/GenBank/DDBJ whole genome shotgun (WGS) entry which is preliminary data.</text>
</comment>
<accession>A0A919TNU3</accession>